<evidence type="ECO:0000313" key="2">
    <source>
        <dbReference type="EMBL" id="MFC0318245.1"/>
    </source>
</evidence>
<accession>A0ABV6HH69</accession>
<organism evidence="2 3">
    <name type="scientific">Olivibacter oleidegradans</name>
    <dbReference type="NCBI Taxonomy" id="760123"/>
    <lineage>
        <taxon>Bacteria</taxon>
        <taxon>Pseudomonadati</taxon>
        <taxon>Bacteroidota</taxon>
        <taxon>Sphingobacteriia</taxon>
        <taxon>Sphingobacteriales</taxon>
        <taxon>Sphingobacteriaceae</taxon>
        <taxon>Olivibacter</taxon>
    </lineage>
</organism>
<keyword evidence="3" id="KW-1185">Reference proteome</keyword>
<protein>
    <submittedName>
        <fullName evidence="2">Uncharacterized protein</fullName>
    </submittedName>
</protein>
<keyword evidence="1" id="KW-0472">Membrane</keyword>
<gene>
    <name evidence="2" type="ORF">ACFFI0_07985</name>
</gene>
<keyword evidence="1" id="KW-0812">Transmembrane</keyword>
<evidence type="ECO:0000256" key="1">
    <source>
        <dbReference type="SAM" id="Phobius"/>
    </source>
</evidence>
<dbReference type="EMBL" id="JBHLWO010000001">
    <property type="protein sequence ID" value="MFC0318245.1"/>
    <property type="molecule type" value="Genomic_DNA"/>
</dbReference>
<evidence type="ECO:0000313" key="3">
    <source>
        <dbReference type="Proteomes" id="UP001589774"/>
    </source>
</evidence>
<reference evidence="2 3" key="1">
    <citation type="submission" date="2024-09" db="EMBL/GenBank/DDBJ databases">
        <authorList>
            <person name="Sun Q."/>
            <person name="Mori K."/>
        </authorList>
    </citation>
    <scope>NUCLEOTIDE SEQUENCE [LARGE SCALE GENOMIC DNA]</scope>
    <source>
        <strain evidence="2 3">CCM 7765</strain>
    </source>
</reference>
<keyword evidence="1" id="KW-1133">Transmembrane helix</keyword>
<proteinExistence type="predicted"/>
<feature type="transmembrane region" description="Helical" evidence="1">
    <location>
        <begin position="23"/>
        <end position="42"/>
    </location>
</feature>
<sequence>MMALIATPVADLYTFKIGEVLEIPLFIWCYLIFLITLVLIILKTAKDINREKELLIFVPNIV</sequence>
<dbReference type="Proteomes" id="UP001589774">
    <property type="component" value="Unassembled WGS sequence"/>
</dbReference>
<name>A0ABV6HH69_9SPHI</name>
<dbReference type="RefSeq" id="WP_130856302.1">
    <property type="nucleotide sequence ID" value="NZ_JBHLWO010000001.1"/>
</dbReference>
<comment type="caution">
    <text evidence="2">The sequence shown here is derived from an EMBL/GenBank/DDBJ whole genome shotgun (WGS) entry which is preliminary data.</text>
</comment>